<feature type="region of interest" description="Disordered" evidence="4">
    <location>
        <begin position="662"/>
        <end position="702"/>
    </location>
</feature>
<accession>A0A3Q7NXF9</accession>
<dbReference type="GO" id="GO:0005576">
    <property type="term" value="C:extracellular region"/>
    <property type="evidence" value="ECO:0007669"/>
    <property type="project" value="GOC"/>
</dbReference>
<dbReference type="GO" id="GO:0060285">
    <property type="term" value="P:cilium-dependent cell motility"/>
    <property type="evidence" value="ECO:0007669"/>
    <property type="project" value="UniProtKB-UniRule"/>
</dbReference>
<feature type="region of interest" description="Disordered" evidence="4">
    <location>
        <begin position="390"/>
        <end position="409"/>
    </location>
</feature>
<evidence type="ECO:0000259" key="6">
    <source>
        <dbReference type="Pfam" id="PF18201"/>
    </source>
</evidence>
<comment type="function">
    <text evidence="3">Required for cytoplasmic pre-assembly of axonemal dyneins, thereby playing a central role in motility in cilia and flagella. Involved in pre-assembly of dynein arm complexes in the cytoplasm before intraflagellar transport loads them for the ciliary compartment.</text>
</comment>
<dbReference type="GO" id="GO:0070286">
    <property type="term" value="P:axonemal dynein complex assembly"/>
    <property type="evidence" value="ECO:0007669"/>
    <property type="project" value="UniProtKB-UniRule"/>
</dbReference>
<evidence type="ECO:0000256" key="4">
    <source>
        <dbReference type="SAM" id="MobiDB-lite"/>
    </source>
</evidence>
<dbReference type="Pfam" id="PF08190">
    <property type="entry name" value="PIH1"/>
    <property type="match status" value="1"/>
</dbReference>
<dbReference type="Pfam" id="PF18201">
    <property type="entry name" value="PIH1_CS"/>
    <property type="match status" value="1"/>
</dbReference>
<proteinExistence type="inferred from homology"/>
<dbReference type="HAMAP" id="MF_03069">
    <property type="entry name" value="Kintoun"/>
    <property type="match status" value="1"/>
</dbReference>
<dbReference type="RefSeq" id="XP_025725893.1">
    <property type="nucleotide sequence ID" value="XM_025870108.1"/>
</dbReference>
<dbReference type="GO" id="GO:0120293">
    <property type="term" value="C:dynein axonemal particle"/>
    <property type="evidence" value="ECO:0007669"/>
    <property type="project" value="UniProtKB-SubCell"/>
</dbReference>
<comment type="subunit">
    <text evidence="3">Interacts with CFAP300. Interacts with DNAI2 and HSPA1A. Interacts with DYX1C1. Interacts with PIH1D3.</text>
</comment>
<evidence type="ECO:0000256" key="1">
    <source>
        <dbReference type="ARBA" id="ARBA00022490"/>
    </source>
</evidence>
<feature type="region of interest" description="Disordered" evidence="4">
    <location>
        <begin position="735"/>
        <end position="761"/>
    </location>
</feature>
<dbReference type="PANTHER" id="PTHR22997:SF3">
    <property type="entry name" value="PROTEIN KINTOUN"/>
    <property type="match status" value="1"/>
</dbReference>
<reference evidence="8" key="2">
    <citation type="submission" date="2025-08" db="UniProtKB">
        <authorList>
            <consortium name="RefSeq"/>
        </authorList>
    </citation>
    <scope>IDENTIFICATION</scope>
    <source>
        <tissue evidence="8">Blood</tissue>
    </source>
</reference>
<dbReference type="InParanoid" id="A0A3Q7NXF9"/>
<reference key="1">
    <citation type="submission" date="2019-01" db="UniProtKB">
        <authorList>
            <consortium name="RefSeq"/>
        </authorList>
    </citation>
    <scope>IDENTIFICATION</scope>
</reference>
<organism evidence="7 8">
    <name type="scientific">Callorhinus ursinus</name>
    <name type="common">Northern fur seal</name>
    <dbReference type="NCBI Taxonomy" id="34884"/>
    <lineage>
        <taxon>Eukaryota</taxon>
        <taxon>Metazoa</taxon>
        <taxon>Chordata</taxon>
        <taxon>Craniata</taxon>
        <taxon>Vertebrata</taxon>
        <taxon>Euteleostomi</taxon>
        <taxon>Mammalia</taxon>
        <taxon>Eutheria</taxon>
        <taxon>Laurasiatheria</taxon>
        <taxon>Carnivora</taxon>
        <taxon>Caniformia</taxon>
        <taxon>Pinnipedia</taxon>
        <taxon>Otariidae</taxon>
        <taxon>Callorhinus</taxon>
    </lineage>
</organism>
<dbReference type="AlphaFoldDB" id="A0A3Q7NXF9"/>
<evidence type="ECO:0000259" key="5">
    <source>
        <dbReference type="Pfam" id="PF08190"/>
    </source>
</evidence>
<dbReference type="InterPro" id="IPR012981">
    <property type="entry name" value="PIH1_N"/>
</dbReference>
<name>A0A3Q7NXF9_CALUR</name>
<dbReference type="PANTHER" id="PTHR22997">
    <property type="entry name" value="PIH1 DOMAIN-CONTAINING PROTEIN 1"/>
    <property type="match status" value="1"/>
</dbReference>
<feature type="compositionally biased region" description="Basic and acidic residues" evidence="4">
    <location>
        <begin position="670"/>
        <end position="691"/>
    </location>
</feature>
<dbReference type="Proteomes" id="UP000286641">
    <property type="component" value="Unplaced"/>
</dbReference>
<dbReference type="InterPro" id="IPR034727">
    <property type="entry name" value="Kintoun"/>
</dbReference>
<evidence type="ECO:0000313" key="8">
    <source>
        <dbReference type="RefSeq" id="XP_025725893.1"/>
    </source>
</evidence>
<dbReference type="GO" id="GO:0003351">
    <property type="term" value="P:epithelial cilium movement involved in extracellular fluid movement"/>
    <property type="evidence" value="ECO:0007669"/>
    <property type="project" value="TreeGrafter"/>
</dbReference>
<feature type="domain" description="PIH1 N-terminal" evidence="5">
    <location>
        <begin position="43"/>
        <end position="204"/>
    </location>
</feature>
<protein>
    <recommendedName>
        <fullName evidence="3">Protein kintoun</fullName>
    </recommendedName>
    <alternativeName>
        <fullName evidence="3">Dynein assembly factor 2, axonemal</fullName>
    </alternativeName>
</protein>
<evidence type="ECO:0000256" key="3">
    <source>
        <dbReference type="HAMAP-Rule" id="MF_03069"/>
    </source>
</evidence>
<comment type="similarity">
    <text evidence="3">Belongs to the PIH1 family. Kintoun subfamily.</text>
</comment>
<evidence type="ECO:0000313" key="7">
    <source>
        <dbReference type="Proteomes" id="UP000286641"/>
    </source>
</evidence>
<feature type="compositionally biased region" description="Basic and acidic residues" evidence="4">
    <location>
        <begin position="740"/>
        <end position="761"/>
    </location>
</feature>
<keyword evidence="7" id="KW-1185">Reference proteome</keyword>
<dbReference type="InterPro" id="IPR041442">
    <property type="entry name" value="PIH1D1/2/3_CS-like"/>
</dbReference>
<keyword evidence="1 3" id="KW-0963">Cytoplasm</keyword>
<dbReference type="CTD" id="55172"/>
<feature type="domain" description="PIH1D1/2/3 CS-like" evidence="6">
    <location>
        <begin position="253"/>
        <end position="351"/>
    </location>
</feature>
<feature type="region of interest" description="Disordered" evidence="4">
    <location>
        <begin position="200"/>
        <end position="219"/>
    </location>
</feature>
<comment type="subcellular location">
    <subcellularLocation>
        <location evidence="3">Cytoplasm</location>
    </subcellularLocation>
    <subcellularLocation>
        <location evidence="2">Dynein axonemal particle</location>
    </subcellularLocation>
    <text evidence="3">Localizes in the apical cytoplasm around the gamma-tubulin-positive pericentriolar region, not in the cilia.</text>
</comment>
<feature type="region of interest" description="Disordered" evidence="4">
    <location>
        <begin position="439"/>
        <end position="508"/>
    </location>
</feature>
<dbReference type="InterPro" id="IPR050734">
    <property type="entry name" value="PIH1/Kintoun_subfamily"/>
</dbReference>
<sequence>MAKAAASSPLEDLDLSGEEVQRLTSAFQDPEFRRMFTEYAEELTDPENRRRYEAEITALERERGVDVRFVHPQPGHVLRTSLDGARRCFVNVCSNALVGAPSSRPGPRGAAAGSQWSLPYSLAPGREYAGGRGTRYTVYDVVFHPDALALARRHERFRQMLDATALEAIEKQFGVKLDRRNAKTLKIKYKGTQEAAVLRTPLPGGVPARPEGEPESPLPDFPYPYQCPAAAGNSLVPPPQAPSPPEAVLQLAPTEPRYSVVQRHHVDLQDYRCSRDSAPSPVPRELVVTIELPLLRSAEQAALEVTGKRLCLDSRKPDYRLRLSLPYAVDDSRGKAQFNKARRQLVVTLPVALPPARQEPAVAPEESVCMSGTDGAACASARKGEMGPVGGCAGNGGPDPRPPGAADAGITTPAAAVEELVSEPEEQDLDEQAVWTTGIEEEPPTVAGNSPGDGGGGSPGTSSGDLDRGSFAGRESARGDFGVETRVIGEGAGREPSDRAMGGPGTGSKEPLCPPLHCNQDEESLTLLIQVPRIQPQSLQGDVSPFRYKLGFSTQDSVYYSFFLQFAPENKLSTKEPVASISSNNAVIELAKSPECYGHWREWYYGLNKDSLEERLFVNEENVDEVLEEVLSPPFNQTMSLTPPLIEVLQVTDSKIQIHTKLQECSNSEQLHEKEEKGTEGSHLPEKENTEHPTTSTTDSDSSIAVKVLETDSCGSVVCLQQESLDVSHMLFGKSQQPESKMEPEFIKEKSPVYSNEEKDDLKEPMITEEKELDGDDLSSLLNKTTVHNLPGLNNIKETNMQDGSVQFIKDHVTQCAFSFHNSLLYDLD</sequence>
<gene>
    <name evidence="3 8" type="primary">DNAAF2</name>
    <name evidence="3" type="synonym">KTU</name>
</gene>
<evidence type="ECO:0000256" key="2">
    <source>
        <dbReference type="ARBA" id="ARBA00024190"/>
    </source>
</evidence>